<accession>A0ABR4H1R0</accession>
<keyword evidence="1" id="KW-0175">Coiled coil</keyword>
<comment type="caution">
    <text evidence="3">The sequence shown here is derived from an EMBL/GenBank/DDBJ whole genome shotgun (WGS) entry which is preliminary data.</text>
</comment>
<feature type="coiled-coil region" evidence="1">
    <location>
        <begin position="145"/>
        <end position="176"/>
    </location>
</feature>
<feature type="domain" description="Azaphilone pigments biosynthesis cluster protein L N-terminal" evidence="2">
    <location>
        <begin position="7"/>
        <end position="206"/>
    </location>
</feature>
<evidence type="ECO:0000259" key="2">
    <source>
        <dbReference type="Pfam" id="PF17111"/>
    </source>
</evidence>
<gene>
    <name evidence="3" type="ORF">BJX63DRAFT_435257</name>
</gene>
<dbReference type="EMBL" id="JBFXLT010000090">
    <property type="protein sequence ID" value="KAL2809389.1"/>
    <property type="molecule type" value="Genomic_DNA"/>
</dbReference>
<keyword evidence="4" id="KW-1185">Reference proteome</keyword>
<feature type="coiled-coil region" evidence="1">
    <location>
        <begin position="36"/>
        <end position="63"/>
    </location>
</feature>
<sequence length="388" mass="43929">MAEVVGTVSAIVPLALQATIILYQTIQSLNSRARLIRGLGEELKDLQEALQNLQELLSNSDIDLTALKGPLERCASACNEFREAVIECTQHSSGERYSKRDWLKMQYMGGDISDFRNMLAGYKSTITIALAYANLRTTRVTESVFEEYKEHIKNTQNDLEEHLQDIRTRLETLLLNSSTRMHVDPAEFQRMEDEKQSTEKSLDICDRFLTLMIESRSSLLGTVESAPKQFYWRPPEVPMRSAFINAEGFNSTQKELVSWMLGLQKNLWEINKQMTITPSDNPLPRGRISAEQQTFQDEAKGTEDLLEFCRQAGQEASQRHTNFYEDITAGDDSHVTVVTKFNDLISAKHIKSGNRSKLVLGQMSDASIQSIFLNTLTSRAPANGKRHP</sequence>
<dbReference type="InterPro" id="IPR031348">
    <property type="entry name" value="PigL_N"/>
</dbReference>
<organism evidence="3 4">
    <name type="scientific">Aspergillus granulosus</name>
    <dbReference type="NCBI Taxonomy" id="176169"/>
    <lineage>
        <taxon>Eukaryota</taxon>
        <taxon>Fungi</taxon>
        <taxon>Dikarya</taxon>
        <taxon>Ascomycota</taxon>
        <taxon>Pezizomycotina</taxon>
        <taxon>Eurotiomycetes</taxon>
        <taxon>Eurotiomycetidae</taxon>
        <taxon>Eurotiales</taxon>
        <taxon>Aspergillaceae</taxon>
        <taxon>Aspergillus</taxon>
        <taxon>Aspergillus subgen. Nidulantes</taxon>
    </lineage>
</organism>
<protein>
    <recommendedName>
        <fullName evidence="2">Azaphilone pigments biosynthesis cluster protein L N-terminal domain-containing protein</fullName>
    </recommendedName>
</protein>
<name>A0ABR4H1R0_9EURO</name>
<dbReference type="Proteomes" id="UP001610334">
    <property type="component" value="Unassembled WGS sequence"/>
</dbReference>
<evidence type="ECO:0000313" key="3">
    <source>
        <dbReference type="EMBL" id="KAL2809389.1"/>
    </source>
</evidence>
<dbReference type="Pfam" id="PF17111">
    <property type="entry name" value="PigL_N"/>
    <property type="match status" value="1"/>
</dbReference>
<proteinExistence type="predicted"/>
<evidence type="ECO:0000256" key="1">
    <source>
        <dbReference type="SAM" id="Coils"/>
    </source>
</evidence>
<reference evidence="3 4" key="1">
    <citation type="submission" date="2024-07" db="EMBL/GenBank/DDBJ databases">
        <title>Section-level genome sequencing and comparative genomics of Aspergillus sections Usti and Cavernicolus.</title>
        <authorList>
            <consortium name="Lawrence Berkeley National Laboratory"/>
            <person name="Nybo J.L."/>
            <person name="Vesth T.C."/>
            <person name="Theobald S."/>
            <person name="Frisvad J.C."/>
            <person name="Larsen T.O."/>
            <person name="Kjaerboelling I."/>
            <person name="Rothschild-Mancinelli K."/>
            <person name="Lyhne E.K."/>
            <person name="Kogle M.E."/>
            <person name="Barry K."/>
            <person name="Clum A."/>
            <person name="Na H."/>
            <person name="Ledsgaard L."/>
            <person name="Lin J."/>
            <person name="Lipzen A."/>
            <person name="Kuo A."/>
            <person name="Riley R."/>
            <person name="Mondo S."/>
            <person name="Labutti K."/>
            <person name="Haridas S."/>
            <person name="Pangalinan J."/>
            <person name="Salamov A.A."/>
            <person name="Simmons B.A."/>
            <person name="Magnuson J.K."/>
            <person name="Chen J."/>
            <person name="Drula E."/>
            <person name="Henrissat B."/>
            <person name="Wiebenga A."/>
            <person name="Lubbers R.J."/>
            <person name="Gomes A.C."/>
            <person name="Makela M.R."/>
            <person name="Stajich J."/>
            <person name="Grigoriev I.V."/>
            <person name="Mortensen U.H."/>
            <person name="De Vries R.P."/>
            <person name="Baker S.E."/>
            <person name="Andersen M.R."/>
        </authorList>
    </citation>
    <scope>NUCLEOTIDE SEQUENCE [LARGE SCALE GENOMIC DNA]</scope>
    <source>
        <strain evidence="3 4">CBS 588.65</strain>
    </source>
</reference>
<evidence type="ECO:0000313" key="4">
    <source>
        <dbReference type="Proteomes" id="UP001610334"/>
    </source>
</evidence>